<dbReference type="InterPro" id="IPR036375">
    <property type="entry name" value="Hemopexin-like_dom_sf"/>
</dbReference>
<feature type="chain" id="PRO_5045063311" evidence="1">
    <location>
        <begin position="28"/>
        <end position="484"/>
    </location>
</feature>
<organism evidence="2 3">
    <name type="scientific">Streptomyces gamaensis</name>
    <dbReference type="NCBI Taxonomy" id="1763542"/>
    <lineage>
        <taxon>Bacteria</taxon>
        <taxon>Bacillati</taxon>
        <taxon>Actinomycetota</taxon>
        <taxon>Actinomycetes</taxon>
        <taxon>Kitasatosporales</taxon>
        <taxon>Streptomycetaceae</taxon>
        <taxon>Streptomyces</taxon>
    </lineage>
</organism>
<name>A0ABW0YXG3_9ACTN</name>
<feature type="signal peptide" evidence="1">
    <location>
        <begin position="1"/>
        <end position="27"/>
    </location>
</feature>
<evidence type="ECO:0000313" key="2">
    <source>
        <dbReference type="EMBL" id="MFC5720882.1"/>
    </source>
</evidence>
<gene>
    <name evidence="2" type="ORF">ACFP1Z_11965</name>
</gene>
<keyword evidence="1" id="KW-0732">Signal</keyword>
<reference evidence="3" key="1">
    <citation type="journal article" date="2019" name="Int. J. Syst. Evol. Microbiol.">
        <title>The Global Catalogue of Microorganisms (GCM) 10K type strain sequencing project: providing services to taxonomists for standard genome sequencing and annotation.</title>
        <authorList>
            <consortium name="The Broad Institute Genomics Platform"/>
            <consortium name="The Broad Institute Genome Sequencing Center for Infectious Disease"/>
            <person name="Wu L."/>
            <person name="Ma J."/>
        </authorList>
    </citation>
    <scope>NUCLEOTIDE SEQUENCE [LARGE SCALE GENOMIC DNA]</scope>
    <source>
        <strain evidence="3">CGMCC 4.7304</strain>
    </source>
</reference>
<protein>
    <submittedName>
        <fullName evidence="2">Uncharacterized protein</fullName>
    </submittedName>
</protein>
<dbReference type="Gene3D" id="2.110.10.10">
    <property type="entry name" value="Hemopexin-like domain"/>
    <property type="match status" value="1"/>
</dbReference>
<dbReference type="Proteomes" id="UP001596083">
    <property type="component" value="Unassembled WGS sequence"/>
</dbReference>
<dbReference type="RefSeq" id="WP_390316072.1">
    <property type="nucleotide sequence ID" value="NZ_JBHSPB010000006.1"/>
</dbReference>
<evidence type="ECO:0000256" key="1">
    <source>
        <dbReference type="SAM" id="SignalP"/>
    </source>
</evidence>
<proteinExistence type="predicted"/>
<keyword evidence="3" id="KW-1185">Reference proteome</keyword>
<evidence type="ECO:0000313" key="3">
    <source>
        <dbReference type="Proteomes" id="UP001596083"/>
    </source>
</evidence>
<comment type="caution">
    <text evidence="2">The sequence shown here is derived from an EMBL/GenBank/DDBJ whole genome shotgun (WGS) entry which is preliminary data.</text>
</comment>
<dbReference type="EMBL" id="JBHSPB010000006">
    <property type="protein sequence ID" value="MFC5720882.1"/>
    <property type="molecule type" value="Genomic_DNA"/>
</dbReference>
<sequence>MKPVLRRLTLSATAAAVVLTCAPAVQAVAQERDSAQQRADAAMAGELCVYSRRSEPFDLDKEALDLLKSAFGVPAEVLGSGDAGKIYKWVFAQYSGNLKKAQEDFFDTAKKNFGSGSFGHTWLAYFPNDGKRYESYGTHNDRIPAFQINHGTSDNPARDHVARLCVPVDRSQEAEWKKIGEEEKEAANPYTWRDNCTEFAGRAWNRIMAAGDGKHQLGYEQQPATGGLADTIFTKLGVSGLATPGQIGHAIGVANGSPDKPVYKKAIEVVAAAPLPGSGNEYAVMTKDRVATVRFDGARDSEVGGSRPLAAFTKGAAFDSLDSIASFSGKPTKSGGNEYTYYVFSGDRYASVDARLSGTDVQVTRKGSVQKIGEVPALKGMASVDAVMNVDAETFVVFSGSTYRYITVKDGDLSAAVAGKAGTLPRGVKVDAVIPQPGSDSRWIFSGGSYRKIDRPDPALITTGGAKAVDEHTWPSLLRSGIAS</sequence>
<accession>A0ABW0YXG3</accession>